<dbReference type="RefSeq" id="WP_129179859.1">
    <property type="nucleotide sequence ID" value="NZ_JAGIOG010000001.1"/>
</dbReference>
<name>A0A641ARR4_9ACTN</name>
<comment type="caution">
    <text evidence="1">The sequence shown here is derived from an EMBL/GenBank/DDBJ whole genome shotgun (WGS) entry which is preliminary data.</text>
</comment>
<dbReference type="EMBL" id="SDPP02000001">
    <property type="protein sequence ID" value="KAA1379903.1"/>
    <property type="molecule type" value="Genomic_DNA"/>
</dbReference>
<dbReference type="GO" id="GO:0003824">
    <property type="term" value="F:catalytic activity"/>
    <property type="evidence" value="ECO:0007669"/>
    <property type="project" value="UniProtKB-ARBA"/>
</dbReference>
<accession>A0A641ARR4</accession>
<dbReference type="GO" id="GO:0006635">
    <property type="term" value="P:fatty acid beta-oxidation"/>
    <property type="evidence" value="ECO:0007669"/>
    <property type="project" value="TreeGrafter"/>
</dbReference>
<dbReference type="InterPro" id="IPR001753">
    <property type="entry name" value="Enoyl-CoA_hydra/iso"/>
</dbReference>
<organism evidence="1 2">
    <name type="scientific">Aeromicrobium fastidiosum</name>
    <dbReference type="NCBI Taxonomy" id="52699"/>
    <lineage>
        <taxon>Bacteria</taxon>
        <taxon>Bacillati</taxon>
        <taxon>Actinomycetota</taxon>
        <taxon>Actinomycetes</taxon>
        <taxon>Propionibacteriales</taxon>
        <taxon>Nocardioidaceae</taxon>
        <taxon>Aeromicrobium</taxon>
    </lineage>
</organism>
<sequence>MSDENLDVFTERVGTTAFLRVNRPEAKNSIHGTLMRDLIESAEAADADDDVRAIITTGEGKTWIAGGDKHAFAELTSSEQGLDLVERGYQGPVSGDWGVPQLSPNQLRGDSFGVAPWVRRFLDIGTPTIAAINGGVAAGGMAVSLMHDVRIASTQTRFAPTFVAMGVSPELGLSWFLPRIVGWPKALDILTRVKPIDADEALEIGLVEQVVEPHELRDAALARAEGFAQMPPVAVRMVKRLLRQASESTLEVQLEREWNNQTRLFGLTSNRANVSRHLDSKIKTT</sequence>
<evidence type="ECO:0000313" key="1">
    <source>
        <dbReference type="EMBL" id="KAA1379903.1"/>
    </source>
</evidence>
<dbReference type="PANTHER" id="PTHR11941:SF133">
    <property type="entry name" value="1,2-EPOXYPHENYLACETYL-COA ISOMERASE"/>
    <property type="match status" value="1"/>
</dbReference>
<protein>
    <submittedName>
        <fullName evidence="1">Enoyl-CoA hydratase/isomerase family protein</fullName>
    </submittedName>
</protein>
<dbReference type="Pfam" id="PF00378">
    <property type="entry name" value="ECH_1"/>
    <property type="match status" value="2"/>
</dbReference>
<dbReference type="Gene3D" id="3.90.226.10">
    <property type="entry name" value="2-enoyl-CoA Hydratase, Chain A, domain 1"/>
    <property type="match status" value="1"/>
</dbReference>
<gene>
    <name evidence="1" type="ORF">ESP62_001440</name>
</gene>
<dbReference type="InterPro" id="IPR029045">
    <property type="entry name" value="ClpP/crotonase-like_dom_sf"/>
</dbReference>
<dbReference type="Proteomes" id="UP001515100">
    <property type="component" value="Unassembled WGS sequence"/>
</dbReference>
<keyword evidence="2" id="KW-1185">Reference proteome</keyword>
<dbReference type="CDD" id="cd06558">
    <property type="entry name" value="crotonase-like"/>
    <property type="match status" value="1"/>
</dbReference>
<dbReference type="AlphaFoldDB" id="A0A641ARR4"/>
<proteinExistence type="predicted"/>
<dbReference type="SUPFAM" id="SSF52096">
    <property type="entry name" value="ClpP/crotonase"/>
    <property type="match status" value="1"/>
</dbReference>
<dbReference type="OrthoDB" id="9777711at2"/>
<reference evidence="1" key="1">
    <citation type="submission" date="2019-09" db="EMBL/GenBank/DDBJ databases">
        <authorList>
            <person name="Li J."/>
        </authorList>
    </citation>
    <scope>NUCLEOTIDE SEQUENCE [LARGE SCALE GENOMIC DNA]</scope>
    <source>
        <strain evidence="1">NRBC 14897</strain>
    </source>
</reference>
<dbReference type="PANTHER" id="PTHR11941">
    <property type="entry name" value="ENOYL-COA HYDRATASE-RELATED"/>
    <property type="match status" value="1"/>
</dbReference>
<evidence type="ECO:0000313" key="2">
    <source>
        <dbReference type="Proteomes" id="UP001515100"/>
    </source>
</evidence>